<evidence type="ECO:0000313" key="2">
    <source>
        <dbReference type="RefSeq" id="XP_017869018.1"/>
    </source>
</evidence>
<dbReference type="GeneID" id="108617763"/>
<dbReference type="Proteomes" id="UP000694904">
    <property type="component" value="Chromosome 6"/>
</dbReference>
<organism evidence="1 2">
    <name type="scientific">Drosophila arizonae</name>
    <name type="common">Fruit fly</name>
    <dbReference type="NCBI Taxonomy" id="7263"/>
    <lineage>
        <taxon>Eukaryota</taxon>
        <taxon>Metazoa</taxon>
        <taxon>Ecdysozoa</taxon>
        <taxon>Arthropoda</taxon>
        <taxon>Hexapoda</taxon>
        <taxon>Insecta</taxon>
        <taxon>Pterygota</taxon>
        <taxon>Neoptera</taxon>
        <taxon>Endopterygota</taxon>
        <taxon>Diptera</taxon>
        <taxon>Brachycera</taxon>
        <taxon>Muscomorpha</taxon>
        <taxon>Ephydroidea</taxon>
        <taxon>Drosophilidae</taxon>
        <taxon>Drosophila</taxon>
    </lineage>
</organism>
<dbReference type="RefSeq" id="XP_017869018.1">
    <property type="nucleotide sequence ID" value="XM_018013529.1"/>
</dbReference>
<reference evidence="2" key="3">
    <citation type="submission" date="2025-08" db="UniProtKB">
        <authorList>
            <consortium name="RefSeq"/>
        </authorList>
    </citation>
    <scope>IDENTIFICATION</scope>
    <source>
        <tissue evidence="2">Whole organism</tissue>
    </source>
</reference>
<reference evidence="1" key="2">
    <citation type="journal article" date="2016" name="G3 (Bethesda)">
        <title>Genome Evolution in Three Species of Cactophilic Drosophila.</title>
        <authorList>
            <person name="Sanchez-Flores A."/>
            <person name="Penazola F."/>
            <person name="Carpinteyro-Ponce J."/>
            <person name="Nazario-Yepiz N."/>
            <person name="Abreu-Goodger C."/>
            <person name="Machado C.A."/>
            <person name="Markow T.A."/>
        </authorList>
    </citation>
    <scope>NUCLEOTIDE SEQUENCE [LARGE SCALE GENOMIC DNA]</scope>
</reference>
<gene>
    <name evidence="2" type="primary">LOC108617763</name>
</gene>
<keyword evidence="1" id="KW-1185">Reference proteome</keyword>
<accession>A0ABM1PP82</accession>
<evidence type="ECO:0000313" key="1">
    <source>
        <dbReference type="Proteomes" id="UP000694904"/>
    </source>
</evidence>
<protein>
    <submittedName>
        <fullName evidence="2">Serine-rich adhesin for platelets-like</fullName>
    </submittedName>
</protein>
<proteinExistence type="predicted"/>
<reference evidence="1" key="1">
    <citation type="journal article" date="1997" name="Nucleic Acids Res.">
        <title>tRNAscan-SE: a program for improved detection of transfer RNA genes in genomic sequence.</title>
        <authorList>
            <person name="Lowe T.M."/>
            <person name="Eddy S.R."/>
        </authorList>
    </citation>
    <scope>NUCLEOTIDE SEQUENCE [LARGE SCALE GENOMIC DNA]</scope>
</reference>
<sequence>MTHYAWDEACYHNNKNDALSSADSQQINNSTNYNYDEVQSGAYATYDDEYGAAEEEYSADGEAFGSFNQNYAPYTTTATIITEDNNPNIATVGAEYWRNSFRGMEGSGYNNGYNLTSGPLNDGSSMPIEGTYSKKGNRVGCRLPLAPVIDNSKYRMLSQPITYTQNVLNEHTVYADERIGSFISLPAAAPMRMLPEPHPRIRNNTSQRLLEDNNSLSGILTTNTTITTTATTGTRQNYDVFSQISRPYTSMLPLDYGEYSDYAYNSDNLSAYSDTPPMSNTTQLKLQQQRKISLMLAMTTASVIASGETRIPVQQQQQQYYNTTRRSDNNSYSIYNRSISSTVSTSTSTTNSSVAFSNTTTLASARWSNTTTLTSTMTTTMTTNMTTTMMTTTSTRKLPKRLPSPAVLNKSSSSIIPEVLTYNSLETPIHRTKQLPKLPTLKTKAIPSTVPIRDLATVVSSSPEKLTSMLTSAPLKPMDNIENANSFVQQQQEPLAQEQGQEKMQVDEASVDKNHGDNQFNDQRYQRVVSKSLDSFSIWSPVTSTLPDSPVLHQNNVTSLVEGNVNASSQIKSSIESSLEQSLSIQTKNHQNLILTTTATTSLNEAKKSSFYISEYLKPYPFDSLIFTPDKKIGNAKDSEIMTSTSTRTAYDARKNSIPLNSLETPIPSVNQNLNSNPIATWTTSSLINIETPLSESSSNVSYLLSKPIASIDQERDDSKKTDLKHSHDTVTTLSHLSNVLTTTVVPSSLSAVGITSTSSQSNIVDSPTLTYVDYMKKFELPELPELSPIPDIYSVTITQAQPVLADTTSNLVDFTVQNQATVITTAETQPLESGIDSYKANENQIGASRWLPGIASHSVNTSLADINLINSELSSTADTISSYSQQHESQTEKLVEGETRETLIGAEPLLSHIEEPLVSNVSAFDDSFYDSFNVDLSALTATIAHIESATSLTSALKQNSNGAKCDLTTSNTYINIGENNNTSELTEPCSGYYKPAHKQTDEPPETSPKAKVSSVLGGLSKGIKGGLDGVLIGVSSTIEPTKQNPESNSKKGFGFGLASKLVPNVGSLLVRQDPTPTTTCTSAVSNTPYGYNYVMHCAQLPDNINRNTNTDASAPITPTFDYLSSKSNLDFDYLGNDDSSHDYSYSEYPSAYAENTQSSSDPYKVTMSHELGSSETGMEIETPIKPQIVKPSVTSIKQNAKGASGGMFGSIFGKAAAAVQSATQAVNQGASSVASAVVQKASVQHNIFPPYKCIYFLNLYII</sequence>
<name>A0ABM1PP82_DROAR</name>